<name>A0A2M9B620_9ACTN</name>
<feature type="domain" description="L-asparaginase N-terminal" evidence="4">
    <location>
        <begin position="10"/>
        <end position="175"/>
    </location>
</feature>
<sequence>MSVDGPRGGLLVLVSGGTATMSGVGGLAVSADGVGVLQAVAERFADEHGTRVGVELDPPMRDSAEMTPDDWDRWRRRIGVALADGVGVVLVHGTDTMAYTAAALAYAHADANGPVVLTGSQRAATAAGSDAAGNLRHALEIAATGTPGVVVAFAGRVLAAATVWKRSTTDVDAFDGLAGRSTRSRAVVPSFQGYDASRVVEIATVTLGRWHDQLDWAHRPDGVVLRVLGSGTAPADPRAHARLEALRRDGVPVLAVSQIPGALVDLSRYEAGRGLVEAGVVSCGAITAEAAYAKLHYLLGSPGARERLRSLVTTDLVGEARSAR</sequence>
<evidence type="ECO:0000256" key="1">
    <source>
        <dbReference type="PIRSR" id="PIRSR001220-1"/>
    </source>
</evidence>
<evidence type="ECO:0000313" key="6">
    <source>
        <dbReference type="EMBL" id="PJJ53389.1"/>
    </source>
</evidence>
<evidence type="ECO:0000259" key="5">
    <source>
        <dbReference type="Pfam" id="PF17763"/>
    </source>
</evidence>
<dbReference type="EMBL" id="PGEZ01000002">
    <property type="protein sequence ID" value="PJJ53389.1"/>
    <property type="molecule type" value="Genomic_DNA"/>
</dbReference>
<dbReference type="InterPro" id="IPR027474">
    <property type="entry name" value="L-asparaginase_N"/>
</dbReference>
<reference evidence="6 7" key="1">
    <citation type="submission" date="2017-11" db="EMBL/GenBank/DDBJ databases">
        <title>Genomic Encyclopedia of Archaeal and Bacterial Type Strains, Phase II (KMG-II): From Individual Species to Whole Genera.</title>
        <authorList>
            <person name="Goeker M."/>
        </authorList>
    </citation>
    <scope>NUCLEOTIDE SEQUENCE [LARGE SCALE GENOMIC DNA]</scope>
    <source>
        <strain evidence="6 7">DSM 27763</strain>
    </source>
</reference>
<dbReference type="PANTHER" id="PTHR11707">
    <property type="entry name" value="L-ASPARAGINASE"/>
    <property type="match status" value="1"/>
</dbReference>
<dbReference type="AlphaFoldDB" id="A0A2M9B620"/>
<dbReference type="InterPro" id="IPR006034">
    <property type="entry name" value="Asparaginase/glutaminase-like"/>
</dbReference>
<proteinExistence type="predicted"/>
<dbReference type="Gene3D" id="3.40.50.1170">
    <property type="entry name" value="L-asparaginase, N-terminal domain"/>
    <property type="match status" value="1"/>
</dbReference>
<protein>
    <submittedName>
        <fullName evidence="6">L-asparaginase</fullName>
    </submittedName>
</protein>
<feature type="domain" description="Asparaginase/glutaminase C-terminal" evidence="5">
    <location>
        <begin position="202"/>
        <end position="310"/>
    </location>
</feature>
<dbReference type="RefSeq" id="WP_157805175.1">
    <property type="nucleotide sequence ID" value="NZ_PGEZ01000002.1"/>
</dbReference>
<evidence type="ECO:0000313" key="7">
    <source>
        <dbReference type="Proteomes" id="UP000230842"/>
    </source>
</evidence>
<dbReference type="GO" id="GO:0004067">
    <property type="term" value="F:asparaginase activity"/>
    <property type="evidence" value="ECO:0007669"/>
    <property type="project" value="UniProtKB-UniRule"/>
</dbReference>
<dbReference type="SFLD" id="SFLDS00057">
    <property type="entry name" value="Glutaminase/Asparaginase"/>
    <property type="match status" value="1"/>
</dbReference>
<dbReference type="Gene3D" id="3.40.50.40">
    <property type="match status" value="1"/>
</dbReference>
<dbReference type="SUPFAM" id="SSF53774">
    <property type="entry name" value="Glutaminase/Asparaginase"/>
    <property type="match status" value="1"/>
</dbReference>
<comment type="caution">
    <text evidence="6">The sequence shown here is derived from an EMBL/GenBank/DDBJ whole genome shotgun (WGS) entry which is preliminary data.</text>
</comment>
<feature type="active site" description="O-isoaspartyl threonine intermediate" evidence="1">
    <location>
        <position position="18"/>
    </location>
</feature>
<accession>A0A2M9B620</accession>
<feature type="active site" evidence="3">
    <location>
        <position position="94"/>
    </location>
</feature>
<evidence type="ECO:0000259" key="4">
    <source>
        <dbReference type="Pfam" id="PF00710"/>
    </source>
</evidence>
<dbReference type="PIRSF" id="PIRSF500176">
    <property type="entry name" value="L_ASNase"/>
    <property type="match status" value="1"/>
</dbReference>
<dbReference type="OrthoDB" id="9788068at2"/>
<dbReference type="InterPro" id="IPR027473">
    <property type="entry name" value="L-asparaginase_C"/>
</dbReference>
<keyword evidence="7" id="KW-1185">Reference proteome</keyword>
<dbReference type="Pfam" id="PF00710">
    <property type="entry name" value="Asparaginase"/>
    <property type="match status" value="1"/>
</dbReference>
<dbReference type="PRINTS" id="PR00139">
    <property type="entry name" value="ASNGLNASE"/>
</dbReference>
<dbReference type="SMART" id="SM00870">
    <property type="entry name" value="Asparaginase"/>
    <property type="match status" value="1"/>
</dbReference>
<dbReference type="InterPro" id="IPR040919">
    <property type="entry name" value="Asparaginase_C"/>
</dbReference>
<evidence type="ECO:0000256" key="2">
    <source>
        <dbReference type="PIRSR" id="PIRSR001220-2"/>
    </source>
</evidence>
<evidence type="ECO:0000256" key="3">
    <source>
        <dbReference type="PROSITE-ProRule" id="PRU10100"/>
    </source>
</evidence>
<organism evidence="6 7">
    <name type="scientific">Mumia flava</name>
    <dbReference type="NCBI Taxonomy" id="1348852"/>
    <lineage>
        <taxon>Bacteria</taxon>
        <taxon>Bacillati</taxon>
        <taxon>Actinomycetota</taxon>
        <taxon>Actinomycetes</taxon>
        <taxon>Propionibacteriales</taxon>
        <taxon>Nocardioidaceae</taxon>
        <taxon>Mumia</taxon>
    </lineage>
</organism>
<dbReference type="PROSITE" id="PS51732">
    <property type="entry name" value="ASN_GLN_ASE_3"/>
    <property type="match status" value="1"/>
</dbReference>
<dbReference type="InterPro" id="IPR027475">
    <property type="entry name" value="Asparaginase/glutaminase_AS2"/>
</dbReference>
<feature type="binding site" evidence="2">
    <location>
        <begin position="94"/>
        <end position="95"/>
    </location>
    <ligand>
        <name>substrate</name>
    </ligand>
</feature>
<dbReference type="PROSITE" id="PS00917">
    <property type="entry name" value="ASN_GLN_ASE_2"/>
    <property type="match status" value="1"/>
</dbReference>
<dbReference type="Proteomes" id="UP000230842">
    <property type="component" value="Unassembled WGS sequence"/>
</dbReference>
<dbReference type="PANTHER" id="PTHR11707:SF28">
    <property type="entry name" value="60 KDA LYSOPHOSPHOLIPASE"/>
    <property type="match status" value="1"/>
</dbReference>
<dbReference type="Pfam" id="PF17763">
    <property type="entry name" value="Asparaginase_C"/>
    <property type="match status" value="1"/>
</dbReference>
<feature type="binding site" evidence="2">
    <location>
        <position position="63"/>
    </location>
    <ligand>
        <name>substrate</name>
    </ligand>
</feature>
<dbReference type="PIRSF" id="PIRSF001220">
    <property type="entry name" value="L-ASNase_gatD"/>
    <property type="match status" value="1"/>
</dbReference>
<gene>
    <name evidence="6" type="ORF">CLV56_2878</name>
</gene>
<dbReference type="InterPro" id="IPR037152">
    <property type="entry name" value="L-asparaginase_N_sf"/>
</dbReference>
<dbReference type="InterPro" id="IPR036152">
    <property type="entry name" value="Asp/glu_Ase-like_sf"/>
</dbReference>